<organism evidence="2 3">
    <name type="scientific">Pyrodictium abyssi</name>
    <dbReference type="NCBI Taxonomy" id="54256"/>
    <lineage>
        <taxon>Archaea</taxon>
        <taxon>Thermoproteota</taxon>
        <taxon>Thermoprotei</taxon>
        <taxon>Desulfurococcales</taxon>
        <taxon>Pyrodictiaceae</taxon>
        <taxon>Pyrodictium</taxon>
    </lineage>
</organism>
<feature type="region of interest" description="Disordered" evidence="1">
    <location>
        <begin position="115"/>
        <end position="159"/>
    </location>
</feature>
<name>A0ABM8J079_9CREN</name>
<reference evidence="2 3" key="1">
    <citation type="submission" date="2023-09" db="EMBL/GenBank/DDBJ databases">
        <title>Pyrofollis japonicus gen. nov. sp. nov., a novel member of the family Pyrodictiaceae isolated from the Iheya North hydrothermal field.</title>
        <authorList>
            <person name="Miyazaki U."/>
            <person name="Sanari M."/>
            <person name="Tame A."/>
            <person name="Kitajima M."/>
            <person name="Okamoto A."/>
            <person name="Sawayama S."/>
            <person name="Miyazaki J."/>
            <person name="Takai K."/>
            <person name="Nakagawa S."/>
        </authorList>
    </citation>
    <scope>NUCLEOTIDE SEQUENCE [LARGE SCALE GENOMIC DNA]</scope>
    <source>
        <strain evidence="2 3">AV2</strain>
    </source>
</reference>
<protein>
    <submittedName>
        <fullName evidence="2">Uncharacterized protein</fullName>
    </submittedName>
</protein>
<keyword evidence="3" id="KW-1185">Reference proteome</keyword>
<accession>A0ABM8J079</accession>
<dbReference type="SUPFAM" id="SSF52540">
    <property type="entry name" value="P-loop containing nucleoside triphosphate hydrolases"/>
    <property type="match status" value="1"/>
</dbReference>
<evidence type="ECO:0000256" key="1">
    <source>
        <dbReference type="SAM" id="MobiDB-lite"/>
    </source>
</evidence>
<sequence length="159" mass="17813">MRGIRRTADLYSRIGEGIATRINQLKSLLKGIRGVRLLGAEVEIRWRGRDSISLAGLLEELNKRGERIVLVLDEAQLIRPPVSTEIKQAIAYTYDNLENVTVILSGSEIGLLRDFTGTENPESPPLRPLRPRTHPRTVPPEPLRRIPREGLPGTRNQPG</sequence>
<dbReference type="Gene3D" id="3.40.50.300">
    <property type="entry name" value="P-loop containing nucleotide triphosphate hydrolases"/>
    <property type="match status" value="1"/>
</dbReference>
<dbReference type="EMBL" id="AP028907">
    <property type="protein sequence ID" value="BES82846.1"/>
    <property type="molecule type" value="Genomic_DNA"/>
</dbReference>
<dbReference type="PANTHER" id="PTHR34301">
    <property type="entry name" value="DNA-BINDING PROTEIN-RELATED"/>
    <property type="match status" value="1"/>
</dbReference>
<proteinExistence type="predicted"/>
<evidence type="ECO:0000313" key="3">
    <source>
        <dbReference type="Proteomes" id="UP001341135"/>
    </source>
</evidence>
<dbReference type="PANTHER" id="PTHR34301:SF8">
    <property type="entry name" value="ATPASE DOMAIN-CONTAINING PROTEIN"/>
    <property type="match status" value="1"/>
</dbReference>
<evidence type="ECO:0000313" key="2">
    <source>
        <dbReference type="EMBL" id="BES82846.1"/>
    </source>
</evidence>
<dbReference type="Proteomes" id="UP001341135">
    <property type="component" value="Chromosome"/>
</dbReference>
<gene>
    <name evidence="2" type="ORF">PABY_24130</name>
</gene>
<dbReference type="InterPro" id="IPR027417">
    <property type="entry name" value="P-loop_NTPase"/>
</dbReference>